<dbReference type="EMBL" id="LT934121">
    <property type="protein sequence ID" value="VAI50479.1"/>
    <property type="molecule type" value="Genomic_DNA"/>
</dbReference>
<protein>
    <submittedName>
        <fullName evidence="1">Uncharacterized protein</fullName>
    </submittedName>
</protein>
<dbReference type="Gramene" id="TRITD6Av1G207170.1">
    <property type="protein sequence ID" value="TRITD6Av1G207170.1"/>
    <property type="gene ID" value="TRITD6Av1G207170"/>
</dbReference>
<evidence type="ECO:0000313" key="2">
    <source>
        <dbReference type="Proteomes" id="UP000324705"/>
    </source>
</evidence>
<dbReference type="OMA" id="GYTICSH"/>
<dbReference type="InterPro" id="IPR012871">
    <property type="entry name" value="DUF1668_ORYSA"/>
</dbReference>
<evidence type="ECO:0000313" key="1">
    <source>
        <dbReference type="EMBL" id="VAI50479.1"/>
    </source>
</evidence>
<keyword evidence="2" id="KW-1185">Reference proteome</keyword>
<reference evidence="1 2" key="1">
    <citation type="submission" date="2017-09" db="EMBL/GenBank/DDBJ databases">
        <authorList>
            <consortium name="International Durum Wheat Genome Sequencing Consortium (IDWGSC)"/>
            <person name="Milanesi L."/>
        </authorList>
    </citation>
    <scope>NUCLEOTIDE SEQUENCE [LARGE SCALE GENOMIC DNA]</scope>
    <source>
        <strain evidence="2">cv. Svevo</strain>
    </source>
</reference>
<gene>
    <name evidence="1" type="ORF">TRITD_6Av1G207170</name>
</gene>
<dbReference type="Proteomes" id="UP000324705">
    <property type="component" value="Chromosome 6A"/>
</dbReference>
<dbReference type="Pfam" id="PF07893">
    <property type="entry name" value="DUF1668"/>
    <property type="match status" value="1"/>
</dbReference>
<accession>A0A9R0Y7Z5</accession>
<proteinExistence type="predicted"/>
<sequence length="349" mass="39248">MAAAPRYRTRLFVAVQDDGEVGYLLFKLNLKHLFSSQEKPLPQPGVRVDCPSSPPLLSLPDPVACFKQVNSYEIMMFSDSPCGNFIAGIGTNGRTLLYNGAVVSRGPVMPSVKQFVFLVPVSDRMFFVISPYPSYDVPPGPRFEVLQHHPCPDNGGRWAWSAVPEPPGFARCKRADVTAYFVSDVCVWISLQHQGTYSYDTVRRRWRVEGAWQLPIKRRGVLVSDFLGTGRRLLFGFHALEDFRGKPFCAVDMDIRPPAIVATWPEAFPAEPAWRAGYTICSHVPEVGYFGGGRFCLWVTNHNNDKTHRRSVVCFMAVELSPELRLLERKFTCYLLPLSSRPSPADVIM</sequence>
<dbReference type="PANTHER" id="PTHR33085:SF77">
    <property type="entry name" value="DUF1618 DOMAIN-CONTAINING PROTEIN"/>
    <property type="match status" value="1"/>
</dbReference>
<dbReference type="PANTHER" id="PTHR33085">
    <property type="entry name" value="OS12G0113100 PROTEIN-RELATED"/>
    <property type="match status" value="1"/>
</dbReference>
<organism evidence="1 2">
    <name type="scientific">Triticum turgidum subsp. durum</name>
    <name type="common">Durum wheat</name>
    <name type="synonym">Triticum durum</name>
    <dbReference type="NCBI Taxonomy" id="4567"/>
    <lineage>
        <taxon>Eukaryota</taxon>
        <taxon>Viridiplantae</taxon>
        <taxon>Streptophyta</taxon>
        <taxon>Embryophyta</taxon>
        <taxon>Tracheophyta</taxon>
        <taxon>Spermatophyta</taxon>
        <taxon>Magnoliopsida</taxon>
        <taxon>Liliopsida</taxon>
        <taxon>Poales</taxon>
        <taxon>Poaceae</taxon>
        <taxon>BOP clade</taxon>
        <taxon>Pooideae</taxon>
        <taxon>Triticodae</taxon>
        <taxon>Triticeae</taxon>
        <taxon>Triticinae</taxon>
        <taxon>Triticum</taxon>
    </lineage>
</organism>
<dbReference type="AlphaFoldDB" id="A0A9R0Y7Z5"/>
<name>A0A9R0Y7Z5_TRITD</name>